<sequence>MIIFRNYIPNFVEGVESKIIEVETTEQLLSLSFIKKWKDDKDFYRFSKSKYFEDYYLLMAEFKEGKVWWVVGYLTGEKDKVELPMWKKI</sequence>
<dbReference type="EMBL" id="MT141482">
    <property type="protein sequence ID" value="QJA62802.1"/>
    <property type="molecule type" value="Genomic_DNA"/>
</dbReference>
<evidence type="ECO:0000313" key="2">
    <source>
        <dbReference type="EMBL" id="QJA77164.1"/>
    </source>
</evidence>
<dbReference type="EMBL" id="MT142267">
    <property type="protein sequence ID" value="QJA77164.1"/>
    <property type="molecule type" value="Genomic_DNA"/>
</dbReference>
<name>A0A6M3J1R8_9ZZZZ</name>
<evidence type="ECO:0000313" key="1">
    <source>
        <dbReference type="EMBL" id="QJA62802.1"/>
    </source>
</evidence>
<accession>A0A6M3J1R8</accession>
<organism evidence="1">
    <name type="scientific">viral metagenome</name>
    <dbReference type="NCBI Taxonomy" id="1070528"/>
    <lineage>
        <taxon>unclassified sequences</taxon>
        <taxon>metagenomes</taxon>
        <taxon>organismal metagenomes</taxon>
    </lineage>
</organism>
<dbReference type="AlphaFoldDB" id="A0A6M3J1R8"/>
<reference evidence="1" key="1">
    <citation type="submission" date="2020-03" db="EMBL/GenBank/DDBJ databases">
        <title>The deep terrestrial virosphere.</title>
        <authorList>
            <person name="Holmfeldt K."/>
            <person name="Nilsson E."/>
            <person name="Simone D."/>
            <person name="Lopez-Fernandez M."/>
            <person name="Wu X."/>
            <person name="de Brujin I."/>
            <person name="Lundin D."/>
            <person name="Andersson A."/>
            <person name="Bertilsson S."/>
            <person name="Dopson M."/>
        </authorList>
    </citation>
    <scope>NUCLEOTIDE SEQUENCE</scope>
    <source>
        <strain evidence="2">MM415A01356</strain>
        <strain evidence="1">MM415B00724</strain>
    </source>
</reference>
<proteinExistence type="predicted"/>
<gene>
    <name evidence="2" type="ORF">MM415A01356_0008</name>
    <name evidence="1" type="ORF">MM415B00724_0005</name>
</gene>
<protein>
    <submittedName>
        <fullName evidence="1">Uncharacterized protein</fullName>
    </submittedName>
</protein>